<dbReference type="PROSITE" id="PS50935">
    <property type="entry name" value="SSB"/>
    <property type="match status" value="1"/>
</dbReference>
<dbReference type="SUPFAM" id="SSF50249">
    <property type="entry name" value="Nucleic acid-binding proteins"/>
    <property type="match status" value="1"/>
</dbReference>
<feature type="compositionally biased region" description="Polar residues" evidence="3">
    <location>
        <begin position="285"/>
        <end position="294"/>
    </location>
</feature>
<feature type="compositionally biased region" description="Low complexity" evidence="3">
    <location>
        <begin position="223"/>
        <end position="241"/>
    </location>
</feature>
<feature type="compositionally biased region" description="Low complexity" evidence="3">
    <location>
        <begin position="182"/>
        <end position="197"/>
    </location>
</feature>
<evidence type="ECO:0000313" key="4">
    <source>
        <dbReference type="EMBL" id="OSY34757.1"/>
    </source>
</evidence>
<feature type="compositionally biased region" description="Low complexity" evidence="3">
    <location>
        <begin position="161"/>
        <end position="170"/>
    </location>
</feature>
<dbReference type="InterPro" id="IPR000424">
    <property type="entry name" value="Primosome_PriB/ssb"/>
</dbReference>
<dbReference type="GO" id="GO:0003677">
    <property type="term" value="F:DNA binding"/>
    <property type="evidence" value="ECO:0007669"/>
    <property type="project" value="UniProtKB-KW"/>
</dbReference>
<evidence type="ECO:0000313" key="5">
    <source>
        <dbReference type="Proteomes" id="UP000194225"/>
    </source>
</evidence>
<proteinExistence type="predicted"/>
<reference evidence="4 5" key="1">
    <citation type="submission" date="2016-09" db="EMBL/GenBank/DDBJ databases">
        <title>Streptomyces platensis DSM40041, a candidate organism with high potential of specific P450 cytochromes.</title>
        <authorList>
            <person name="Grumaz C."/>
            <person name="Vainshtein Y."/>
            <person name="Kirstahler P."/>
            <person name="Sohn K."/>
        </authorList>
    </citation>
    <scope>NUCLEOTIDE SEQUENCE [LARGE SCALE GENOMIC DNA]</scope>
    <source>
        <strain evidence="4 5">DSM 40041</strain>
    </source>
</reference>
<feature type="region of interest" description="Disordered" evidence="3">
    <location>
        <begin position="129"/>
        <end position="301"/>
    </location>
</feature>
<dbReference type="InterPro" id="IPR012340">
    <property type="entry name" value="NA-bd_OB-fold"/>
</dbReference>
<feature type="compositionally biased region" description="Low complexity" evidence="3">
    <location>
        <begin position="132"/>
        <end position="151"/>
    </location>
</feature>
<dbReference type="Gene3D" id="2.40.50.140">
    <property type="entry name" value="Nucleic acid-binding proteins"/>
    <property type="match status" value="1"/>
</dbReference>
<feature type="compositionally biased region" description="Pro residues" evidence="3">
    <location>
        <begin position="171"/>
        <end position="181"/>
    </location>
</feature>
<organism evidence="4 5">
    <name type="scientific">Streptomyces platensis</name>
    <dbReference type="NCBI Taxonomy" id="58346"/>
    <lineage>
        <taxon>Bacteria</taxon>
        <taxon>Bacillati</taxon>
        <taxon>Actinomycetota</taxon>
        <taxon>Actinomycetes</taxon>
        <taxon>Kitasatosporales</taxon>
        <taxon>Streptomycetaceae</taxon>
        <taxon>Streptomyces</taxon>
    </lineage>
</organism>
<accession>A0ABX3XKJ4</accession>
<gene>
    <name evidence="4" type="primary">ssb1</name>
    <name evidence="4" type="ORF">BG653_07367</name>
</gene>
<dbReference type="CDD" id="cd04496">
    <property type="entry name" value="SSB_OBF"/>
    <property type="match status" value="1"/>
</dbReference>
<dbReference type="EMBL" id="MIGA01000118">
    <property type="protein sequence ID" value="OSY34757.1"/>
    <property type="molecule type" value="Genomic_DNA"/>
</dbReference>
<evidence type="ECO:0000256" key="2">
    <source>
        <dbReference type="PROSITE-ProRule" id="PRU00252"/>
    </source>
</evidence>
<protein>
    <submittedName>
        <fullName evidence="4">Single-stranded DNA-binding protein 1</fullName>
    </submittedName>
</protein>
<evidence type="ECO:0000256" key="1">
    <source>
        <dbReference type="ARBA" id="ARBA00023125"/>
    </source>
</evidence>
<dbReference type="Pfam" id="PF00436">
    <property type="entry name" value="SSB"/>
    <property type="match status" value="1"/>
</dbReference>
<name>A0ABX3XKJ4_STRPT</name>
<comment type="caution">
    <text evidence="4">The sequence shown here is derived from an EMBL/GenBank/DDBJ whole genome shotgun (WGS) entry which is preliminary data.</text>
</comment>
<dbReference type="Proteomes" id="UP000194225">
    <property type="component" value="Unassembled WGS sequence"/>
</dbReference>
<evidence type="ECO:0000256" key="3">
    <source>
        <dbReference type="SAM" id="MobiDB-lite"/>
    </source>
</evidence>
<sequence>MNDTMVTLVGNAATAVEHRQTAAGVTVARFRLAATSRRWDKAQERWTDGETSFYTVRSWRGLADNVAASVAVGEPLIVQGRLRLREGEQPPEKGGQRWFSAEVDAVAIGHDLTRGTAAFRRVLRTVRTGADGPTAPAQQPSTAPGPSQSGQLAPAPQSPLAQHSSPASDSPSPPPRPPQSPPSASASPSLSSPSPQRSRPPHPAPPAQQDLWEGPLPEAGTRTASKAPTAANSPAAASSPTHFPTDADPPTDGKARTAGEARPASRPRTGARGRRVLKEQRAAKGSTSAKTPATSGIAAGA</sequence>
<keyword evidence="1 2" id="KW-0238">DNA-binding</keyword>
<keyword evidence="5" id="KW-1185">Reference proteome</keyword>